<dbReference type="InterPro" id="IPR057434">
    <property type="entry name" value="LMF1/2_N"/>
</dbReference>
<evidence type="ECO:0000256" key="2">
    <source>
        <dbReference type="ARBA" id="ARBA00005512"/>
    </source>
</evidence>
<keyword evidence="11" id="KW-1185">Reference proteome</keyword>
<feature type="transmembrane region" description="Helical" evidence="7">
    <location>
        <begin position="264"/>
        <end position="285"/>
    </location>
</feature>
<accession>A0ABR9W3Z3</accession>
<dbReference type="PANTHER" id="PTHR14463">
    <property type="entry name" value="LIPASE MATURATION FACTOR"/>
    <property type="match status" value="1"/>
</dbReference>
<evidence type="ECO:0000256" key="4">
    <source>
        <dbReference type="ARBA" id="ARBA00022824"/>
    </source>
</evidence>
<reference evidence="10 11" key="1">
    <citation type="submission" date="2020-10" db="EMBL/GenBank/DDBJ databases">
        <title>Draft genome and description of Brachybacterium epidermidis sp nov.</title>
        <authorList>
            <person name="Boxberger M."/>
            <person name="La Scola B."/>
        </authorList>
    </citation>
    <scope>NUCLEOTIDE SEQUENCE [LARGE SCALE GENOMIC DNA]</scope>
    <source>
        <strain evidence="10 11">Marseille-Q2903</strain>
    </source>
</reference>
<organism evidence="10 11">
    <name type="scientific">Brachybacterium epidermidis</name>
    <dbReference type="NCBI Taxonomy" id="2781983"/>
    <lineage>
        <taxon>Bacteria</taxon>
        <taxon>Bacillati</taxon>
        <taxon>Actinomycetota</taxon>
        <taxon>Actinomycetes</taxon>
        <taxon>Micrococcales</taxon>
        <taxon>Dermabacteraceae</taxon>
        <taxon>Brachybacterium</taxon>
    </lineage>
</organism>
<proteinExistence type="inferred from homology"/>
<evidence type="ECO:0000313" key="10">
    <source>
        <dbReference type="EMBL" id="MBE9405173.1"/>
    </source>
</evidence>
<comment type="similarity">
    <text evidence="2">Belongs to the lipase maturation factor family.</text>
</comment>
<dbReference type="InterPro" id="IPR057433">
    <property type="entry name" value="LMF1/2_C"/>
</dbReference>
<evidence type="ECO:0000256" key="1">
    <source>
        <dbReference type="ARBA" id="ARBA00004477"/>
    </source>
</evidence>
<feature type="transmembrane region" description="Helical" evidence="7">
    <location>
        <begin position="105"/>
        <end position="122"/>
    </location>
</feature>
<name>A0ABR9W3Z3_9MICO</name>
<keyword evidence="5 7" id="KW-1133">Transmembrane helix</keyword>
<dbReference type="RefSeq" id="WP_193866904.1">
    <property type="nucleotide sequence ID" value="NZ_JADEYR010000023.1"/>
</dbReference>
<feature type="transmembrane region" description="Helical" evidence="7">
    <location>
        <begin position="324"/>
        <end position="342"/>
    </location>
</feature>
<comment type="subcellular location">
    <subcellularLocation>
        <location evidence="1">Endoplasmic reticulum membrane</location>
        <topology evidence="1">Multi-pass membrane protein</topology>
    </subcellularLocation>
</comment>
<dbReference type="Proteomes" id="UP000644727">
    <property type="component" value="Unassembled WGS sequence"/>
</dbReference>
<feature type="domain" description="Lipase maturation factor 1/2 N-terminal" evidence="8">
    <location>
        <begin position="130"/>
        <end position="282"/>
    </location>
</feature>
<keyword evidence="4" id="KW-0256">Endoplasmic reticulum</keyword>
<gene>
    <name evidence="10" type="ORF">IOE58_13665</name>
</gene>
<keyword evidence="3 7" id="KW-0812">Transmembrane</keyword>
<keyword evidence="6 7" id="KW-0472">Membrane</keyword>
<dbReference type="EMBL" id="JADEYR010000023">
    <property type="protein sequence ID" value="MBE9405173.1"/>
    <property type="molecule type" value="Genomic_DNA"/>
</dbReference>
<evidence type="ECO:0000259" key="8">
    <source>
        <dbReference type="Pfam" id="PF06762"/>
    </source>
</evidence>
<feature type="domain" description="Lipase maturation factor 1/2 C-terminal" evidence="9">
    <location>
        <begin position="364"/>
        <end position="497"/>
    </location>
</feature>
<comment type="caution">
    <text evidence="10">The sequence shown here is derived from an EMBL/GenBank/DDBJ whole genome shotgun (WGS) entry which is preliminary data.</text>
</comment>
<evidence type="ECO:0000313" key="11">
    <source>
        <dbReference type="Proteomes" id="UP000644727"/>
    </source>
</evidence>
<evidence type="ECO:0000256" key="3">
    <source>
        <dbReference type="ARBA" id="ARBA00022692"/>
    </source>
</evidence>
<dbReference type="Pfam" id="PF25179">
    <property type="entry name" value="LMF1_C"/>
    <property type="match status" value="1"/>
</dbReference>
<dbReference type="PANTHER" id="PTHR14463:SF10">
    <property type="entry name" value="LIPASE MATURATION FACTOR 1"/>
    <property type="match status" value="1"/>
</dbReference>
<evidence type="ECO:0000256" key="5">
    <source>
        <dbReference type="ARBA" id="ARBA00022989"/>
    </source>
</evidence>
<sequence length="516" mass="57917">MDLSTWLALLDAHDRTIAREVIQRGVAVIYVIAFLSTYHQFPALLGERGLLPAPEHLARPSSRRSPSLFHWHRTPYSDRRLRAMCTVGMLLGASVVVGLPQQGPAWTTIPVFLAMWGLYLSIHSIGQRFYGFGWESMLLEVGFVVGFLGSHAVPPPTLILLFLMWLLLRLEFGAGMIKMRGDTAWRDLTAMDHHHQTQPMPGPLSRWAHLKRRWWHRCEVLGSHAVQLGVVWLILAPQPIASIAACLIILTQLALVLTGNYAWLNWLTIIVAFSAISDSFLRWVVGGPWPGWGLPLSGTPGADGGAGQGTDPVIGPGAGAHSPLWWLLLTGAVFTWLLVLSWKPLRNLFSRHQLMNASFNRWHLVNAYGAFGSMTKRRLEVVIEGTMSRSPQEGDWRAYEFKGKPGDPARRPRQFAPYHLRLDWMMWFLALRPGAEGWFVALLEKLAEGDPAVRRLLRIDPFDGAPPARLRVKLYDYRYTTAQEKRETGHWWARTDLGILATMDGAADGATDRSAD</sequence>
<evidence type="ECO:0000256" key="7">
    <source>
        <dbReference type="SAM" id="Phobius"/>
    </source>
</evidence>
<evidence type="ECO:0000259" key="9">
    <source>
        <dbReference type="Pfam" id="PF25179"/>
    </source>
</evidence>
<dbReference type="Pfam" id="PF06762">
    <property type="entry name" value="LMF1"/>
    <property type="match status" value="1"/>
</dbReference>
<dbReference type="InterPro" id="IPR009613">
    <property type="entry name" value="LMF"/>
</dbReference>
<protein>
    <submittedName>
        <fullName evidence="10">Lipase maturation factor family protein</fullName>
    </submittedName>
</protein>
<evidence type="ECO:0000256" key="6">
    <source>
        <dbReference type="ARBA" id="ARBA00023136"/>
    </source>
</evidence>